<protein>
    <submittedName>
        <fullName evidence="7">GH10 domain-containing protein</fullName>
    </submittedName>
</protein>
<comment type="similarity">
    <text evidence="1">Belongs to the glycosyl hydrolase 10 (cellulase F) family.</text>
</comment>
<comment type="caution">
    <text evidence="7">The sequence shown here is derived from an EMBL/GenBank/DDBJ whole genome shotgun (WGS) entry which is preliminary data.</text>
</comment>
<sequence>MPRNKATRCLFVSLALALVLLVTSANAQTSALLWRSNWETPKPDPRSLNAVAQVFGAGCGSGCPNATLGVVQAAARTGTRGLKVVVFKGSPEAWRVQMVTPVFLLSRGMSYTYCLWARSSSDELYGNRALNLDMMQASAVTFATVQSLPIVVSRNWTQFCMGVTELPTSFPTLNFNASSTSYLWSLNLAGSGDRIEFNFDDMTLTGRPNNLDATIMSKTAARIEQHRKGNFTLQIKGDRGVALPARMVTSFSLTQIKQSFPFGSAIQPDAINLLDPEMRPWFLDTTASMFNSIVPNSMFQWPEFEYAKGVFEDKQEMLLGPMYLGFAEQNGMIMQRGQALEWLTTDFGFGAHWSKQDGCEAYKGYLQTRVIRDVTAFKGKFQMYTVWNQLLHDRDWGDQCQLFSRTVKEAFWWANAADPNATLCLNDFELIDGERWASMLQMVRQWQREGVPIHCIGIQAHLTPDLDPSVIQFRLDQLALTGLALHITELTLRTVSQPSPRFTGSEQQQADALVKYLSLFYSHPAVKGITLWGWWDTGHPVTNGGLVRTDQTMKPAALAIQQLWSNTWNTSITETNATIVLDADGGYAFRGFYGTYRYSVRLTTGQRLTGVVDFPMPRPLLAGVTPSQTVTLSFPTVTVRSPPRPPSPPSVA</sequence>
<evidence type="ECO:0000313" key="8">
    <source>
        <dbReference type="Proteomes" id="UP000485058"/>
    </source>
</evidence>
<dbReference type="Pfam" id="PF00331">
    <property type="entry name" value="Glyco_hydro_10"/>
    <property type="match status" value="1"/>
</dbReference>
<keyword evidence="5" id="KW-0732">Signal</keyword>
<evidence type="ECO:0000256" key="3">
    <source>
        <dbReference type="ARBA" id="ARBA00023277"/>
    </source>
</evidence>
<dbReference type="PANTHER" id="PTHR31490:SF1">
    <property type="entry name" value="ENDO-1,4-BETA-XYLANASE 1"/>
    <property type="match status" value="1"/>
</dbReference>
<evidence type="ECO:0000256" key="1">
    <source>
        <dbReference type="ARBA" id="ARBA00007495"/>
    </source>
</evidence>
<name>A0A699YEZ6_HAELA</name>
<dbReference type="SUPFAM" id="SSF51445">
    <property type="entry name" value="(Trans)glycosidases"/>
    <property type="match status" value="1"/>
</dbReference>
<dbReference type="PANTHER" id="PTHR31490">
    <property type="entry name" value="GLYCOSYL HYDROLASE"/>
    <property type="match status" value="1"/>
</dbReference>
<dbReference type="SUPFAM" id="SSF49785">
    <property type="entry name" value="Galactose-binding domain-like"/>
    <property type="match status" value="1"/>
</dbReference>
<dbReference type="InterPro" id="IPR044846">
    <property type="entry name" value="GH10"/>
</dbReference>
<keyword evidence="2" id="KW-0378">Hydrolase</keyword>
<organism evidence="7 8">
    <name type="scientific">Haematococcus lacustris</name>
    <name type="common">Green alga</name>
    <name type="synonym">Haematococcus pluvialis</name>
    <dbReference type="NCBI Taxonomy" id="44745"/>
    <lineage>
        <taxon>Eukaryota</taxon>
        <taxon>Viridiplantae</taxon>
        <taxon>Chlorophyta</taxon>
        <taxon>core chlorophytes</taxon>
        <taxon>Chlorophyceae</taxon>
        <taxon>CS clade</taxon>
        <taxon>Chlamydomonadales</taxon>
        <taxon>Haematococcaceae</taxon>
        <taxon>Haematococcus</taxon>
    </lineage>
</organism>
<proteinExistence type="inferred from homology"/>
<keyword evidence="8" id="KW-1185">Reference proteome</keyword>
<dbReference type="AlphaFoldDB" id="A0A699YEZ6"/>
<dbReference type="GO" id="GO:0000272">
    <property type="term" value="P:polysaccharide catabolic process"/>
    <property type="evidence" value="ECO:0007669"/>
    <property type="project" value="UniProtKB-KW"/>
</dbReference>
<dbReference type="Gene3D" id="2.60.120.260">
    <property type="entry name" value="Galactose-binding domain-like"/>
    <property type="match status" value="1"/>
</dbReference>
<evidence type="ECO:0000259" key="6">
    <source>
        <dbReference type="PROSITE" id="PS51760"/>
    </source>
</evidence>
<keyword evidence="3" id="KW-0119">Carbohydrate metabolism</keyword>
<dbReference type="Proteomes" id="UP000485058">
    <property type="component" value="Unassembled WGS sequence"/>
</dbReference>
<gene>
    <name evidence="7" type="ORF">HaLaN_00034</name>
</gene>
<dbReference type="InterPro" id="IPR001000">
    <property type="entry name" value="GH10_dom"/>
</dbReference>
<evidence type="ECO:0000313" key="7">
    <source>
        <dbReference type="EMBL" id="GFH05554.1"/>
    </source>
</evidence>
<dbReference type="InterPro" id="IPR017853">
    <property type="entry name" value="GH"/>
</dbReference>
<evidence type="ECO:0000256" key="2">
    <source>
        <dbReference type="ARBA" id="ARBA00022801"/>
    </source>
</evidence>
<dbReference type="GO" id="GO:0031176">
    <property type="term" value="F:endo-1,4-beta-xylanase activity"/>
    <property type="evidence" value="ECO:0007669"/>
    <property type="project" value="UniProtKB-ARBA"/>
</dbReference>
<keyword evidence="4" id="KW-0624">Polysaccharide degradation</keyword>
<feature type="chain" id="PRO_5025587723" evidence="5">
    <location>
        <begin position="28"/>
        <end position="652"/>
    </location>
</feature>
<dbReference type="SMART" id="SM00633">
    <property type="entry name" value="Glyco_10"/>
    <property type="match status" value="1"/>
</dbReference>
<feature type="signal peptide" evidence="5">
    <location>
        <begin position="1"/>
        <end position="27"/>
    </location>
</feature>
<reference evidence="7 8" key="1">
    <citation type="submission" date="2020-02" db="EMBL/GenBank/DDBJ databases">
        <title>Draft genome sequence of Haematococcus lacustris strain NIES-144.</title>
        <authorList>
            <person name="Morimoto D."/>
            <person name="Nakagawa S."/>
            <person name="Yoshida T."/>
            <person name="Sawayama S."/>
        </authorList>
    </citation>
    <scope>NUCLEOTIDE SEQUENCE [LARGE SCALE GENOMIC DNA]</scope>
    <source>
        <strain evidence="7 8">NIES-144</strain>
    </source>
</reference>
<dbReference type="PROSITE" id="PS51760">
    <property type="entry name" value="GH10_2"/>
    <property type="match status" value="1"/>
</dbReference>
<evidence type="ECO:0000256" key="5">
    <source>
        <dbReference type="SAM" id="SignalP"/>
    </source>
</evidence>
<accession>A0A699YEZ6</accession>
<dbReference type="InterPro" id="IPR008979">
    <property type="entry name" value="Galactose-bd-like_sf"/>
</dbReference>
<feature type="domain" description="GH10" evidence="6">
    <location>
        <begin position="250"/>
        <end position="563"/>
    </location>
</feature>
<evidence type="ECO:0000256" key="4">
    <source>
        <dbReference type="ARBA" id="ARBA00023326"/>
    </source>
</evidence>
<dbReference type="Gene3D" id="3.20.20.80">
    <property type="entry name" value="Glycosidases"/>
    <property type="match status" value="1"/>
</dbReference>
<dbReference type="EMBL" id="BLLF01000001">
    <property type="protein sequence ID" value="GFH05554.1"/>
    <property type="molecule type" value="Genomic_DNA"/>
</dbReference>